<dbReference type="Pfam" id="PF00059">
    <property type="entry name" value="Lectin_C"/>
    <property type="match status" value="2"/>
</dbReference>
<protein>
    <recommendedName>
        <fullName evidence="2">C-type lectin domain-containing protein</fullName>
    </recommendedName>
</protein>
<dbReference type="PANTHER" id="PTHR22801">
    <property type="entry name" value="LITHOSTATHINE"/>
    <property type="match status" value="1"/>
</dbReference>
<dbReference type="RefSeq" id="XP_038055120.1">
    <property type="nucleotide sequence ID" value="XM_038199192.1"/>
</dbReference>
<evidence type="ECO:0000256" key="1">
    <source>
        <dbReference type="SAM" id="SignalP"/>
    </source>
</evidence>
<dbReference type="SMART" id="SM00034">
    <property type="entry name" value="CLECT"/>
    <property type="match status" value="2"/>
</dbReference>
<dbReference type="CDD" id="cd00037">
    <property type="entry name" value="CLECT"/>
    <property type="match status" value="2"/>
</dbReference>
<dbReference type="InterPro" id="IPR001304">
    <property type="entry name" value="C-type_lectin-like"/>
</dbReference>
<feature type="domain" description="C-type lectin" evidence="2">
    <location>
        <begin position="55"/>
        <end position="154"/>
    </location>
</feature>
<dbReference type="GeneID" id="119727338"/>
<dbReference type="PROSITE" id="PS50041">
    <property type="entry name" value="C_TYPE_LECTIN_2"/>
    <property type="match status" value="2"/>
</dbReference>
<reference evidence="3" key="1">
    <citation type="submission" date="2022-11" db="UniProtKB">
        <authorList>
            <consortium name="EnsemblMetazoa"/>
        </authorList>
    </citation>
    <scope>IDENTIFICATION</scope>
</reference>
<dbReference type="Gene3D" id="3.10.100.10">
    <property type="entry name" value="Mannose-Binding Protein A, subunit A"/>
    <property type="match status" value="2"/>
</dbReference>
<feature type="signal peptide" evidence="1">
    <location>
        <begin position="1"/>
        <end position="25"/>
    </location>
</feature>
<feature type="domain" description="C-type lectin" evidence="2">
    <location>
        <begin position="182"/>
        <end position="291"/>
    </location>
</feature>
<accession>A0A913ZV24</accession>
<dbReference type="Proteomes" id="UP000887568">
    <property type="component" value="Unplaced"/>
</dbReference>
<organism evidence="3 4">
    <name type="scientific">Patiria miniata</name>
    <name type="common">Bat star</name>
    <name type="synonym">Asterina miniata</name>
    <dbReference type="NCBI Taxonomy" id="46514"/>
    <lineage>
        <taxon>Eukaryota</taxon>
        <taxon>Metazoa</taxon>
        <taxon>Echinodermata</taxon>
        <taxon>Eleutherozoa</taxon>
        <taxon>Asterozoa</taxon>
        <taxon>Asteroidea</taxon>
        <taxon>Valvatacea</taxon>
        <taxon>Valvatida</taxon>
        <taxon>Asterinidae</taxon>
        <taxon>Patiria</taxon>
    </lineage>
</organism>
<sequence length="319" mass="35419">MKRKNSPLLMLLTQILLECILMATGVIGLGPVYNLTNPETKTVFLVPSDSSDDVKSFAEARAICRQINKMADLADMAIASDSAIVQQLMVNADAKHSHWLGIHDIQTETVFHSLRTGQPVVYSAWKENKPTHDDSKNCAMLEEGRETWDEEKCDGGTDRGALCSILHEQSQESGCPSQSVPYDGLCYDFHPLRVADFVEARQECEAVGHGRLVVPYSLDETRFLQLHAQLSGLDAVWLGIWDNDTDEVYRGLYGGATPYFNWESNEPNEDLGNVGCVVMLADTGTYEIRDCATPEGGIVCQLEPGIFLKTEETFLYVFV</sequence>
<dbReference type="InterPro" id="IPR016186">
    <property type="entry name" value="C-type_lectin-like/link_sf"/>
</dbReference>
<proteinExistence type="predicted"/>
<keyword evidence="1" id="KW-0732">Signal</keyword>
<evidence type="ECO:0000313" key="3">
    <source>
        <dbReference type="EnsemblMetazoa" id="XP_038055120.1"/>
    </source>
</evidence>
<dbReference type="OMA" id="DHESCHA"/>
<dbReference type="SUPFAM" id="SSF56436">
    <property type="entry name" value="C-type lectin-like"/>
    <property type="match status" value="2"/>
</dbReference>
<evidence type="ECO:0000313" key="4">
    <source>
        <dbReference type="Proteomes" id="UP000887568"/>
    </source>
</evidence>
<name>A0A913ZV24_PATMI</name>
<feature type="chain" id="PRO_5036673790" description="C-type lectin domain-containing protein" evidence="1">
    <location>
        <begin position="26"/>
        <end position="319"/>
    </location>
</feature>
<dbReference type="EnsemblMetazoa" id="XM_038199192.1">
    <property type="protein sequence ID" value="XP_038055120.1"/>
    <property type="gene ID" value="LOC119727338"/>
</dbReference>
<dbReference type="InterPro" id="IPR016187">
    <property type="entry name" value="CTDL_fold"/>
</dbReference>
<dbReference type="PANTHER" id="PTHR22801:SF63">
    <property type="entry name" value="C-TYPE LECTIN DOMAIN-CONTAINING PROTEIN"/>
    <property type="match status" value="1"/>
</dbReference>
<dbReference type="InterPro" id="IPR050801">
    <property type="entry name" value="Ca-Dep_Lectins_ImmuneDev"/>
</dbReference>
<dbReference type="AlphaFoldDB" id="A0A913ZV24"/>
<evidence type="ECO:0000259" key="2">
    <source>
        <dbReference type="PROSITE" id="PS50041"/>
    </source>
</evidence>
<keyword evidence="4" id="KW-1185">Reference proteome</keyword>